<dbReference type="Proteomes" id="UP000196102">
    <property type="component" value="Unassembled WGS sequence"/>
</dbReference>
<dbReference type="SUPFAM" id="SSF51182">
    <property type="entry name" value="RmlC-like cupins"/>
    <property type="match status" value="1"/>
</dbReference>
<evidence type="ECO:0008006" key="3">
    <source>
        <dbReference type="Google" id="ProtNLM"/>
    </source>
</evidence>
<dbReference type="InterPro" id="IPR011051">
    <property type="entry name" value="RmlC_Cupin_sf"/>
</dbReference>
<sequence length="99" mass="11056">MTLNEIEQASIHSESPIIKNIFHANGSSVIAIGMKSGAVLDEHKAPYRAKLMVIKGEIDFNTETESRRLAVYDSYDIPLDVTHSVEAYEDALFLLMQES</sequence>
<dbReference type="InterPro" id="IPR014710">
    <property type="entry name" value="RmlC-like_jellyroll"/>
</dbReference>
<evidence type="ECO:0000313" key="2">
    <source>
        <dbReference type="Proteomes" id="UP000196102"/>
    </source>
</evidence>
<proteinExistence type="predicted"/>
<name>A0A1Z8AK97_9FLAO</name>
<dbReference type="Gene3D" id="2.60.120.10">
    <property type="entry name" value="Jelly Rolls"/>
    <property type="match status" value="1"/>
</dbReference>
<dbReference type="EMBL" id="MAAX01000191">
    <property type="protein sequence ID" value="OUS10756.1"/>
    <property type="molecule type" value="Genomic_DNA"/>
</dbReference>
<dbReference type="AlphaFoldDB" id="A0A1Z8AK97"/>
<dbReference type="RefSeq" id="WP_303687797.1">
    <property type="nucleotide sequence ID" value="NZ_CAJXYO010000015.1"/>
</dbReference>
<organism evidence="1 2">
    <name type="scientific">Nonlabens dokdonensis</name>
    <dbReference type="NCBI Taxonomy" id="328515"/>
    <lineage>
        <taxon>Bacteria</taxon>
        <taxon>Pseudomonadati</taxon>
        <taxon>Bacteroidota</taxon>
        <taxon>Flavobacteriia</taxon>
        <taxon>Flavobacteriales</taxon>
        <taxon>Flavobacteriaceae</taxon>
        <taxon>Nonlabens</taxon>
    </lineage>
</organism>
<evidence type="ECO:0000313" key="1">
    <source>
        <dbReference type="EMBL" id="OUS10756.1"/>
    </source>
</evidence>
<protein>
    <recommendedName>
        <fullName evidence="3">Cupin</fullName>
    </recommendedName>
</protein>
<gene>
    <name evidence="1" type="ORF">A9Q93_12555</name>
</gene>
<reference evidence="2" key="1">
    <citation type="journal article" date="2017" name="Proc. Natl. Acad. Sci. U.S.A.">
        <title>Simulation of Deepwater Horizon oil plume reveals substrate specialization within a complex community of hydrocarbon-degraders.</title>
        <authorList>
            <person name="Hu P."/>
            <person name="Dubinsky E.A."/>
            <person name="Probst A.J."/>
            <person name="Wang J."/>
            <person name="Sieber C.M.K."/>
            <person name="Tom L.M."/>
            <person name="Gardinali P."/>
            <person name="Banfield J.F."/>
            <person name="Atlas R.M."/>
            <person name="Andersen G.L."/>
        </authorList>
    </citation>
    <scope>NUCLEOTIDE SEQUENCE [LARGE SCALE GENOMIC DNA]</scope>
</reference>
<accession>A0A1Z8AK97</accession>
<comment type="caution">
    <text evidence="1">The sequence shown here is derived from an EMBL/GenBank/DDBJ whole genome shotgun (WGS) entry which is preliminary data.</text>
</comment>